<protein>
    <recommendedName>
        <fullName evidence="6">Glycoside hydrolase family 2 catalytic domain-containing protein</fullName>
    </recommendedName>
</protein>
<dbReference type="KEGG" id="gps:C427_2344"/>
<dbReference type="InterPro" id="IPR013783">
    <property type="entry name" value="Ig-like_fold"/>
</dbReference>
<dbReference type="PATRIC" id="fig|1129794.4.peg.2322"/>
<dbReference type="Pfam" id="PF02836">
    <property type="entry name" value="Glyco_hydro_2_C"/>
    <property type="match status" value="1"/>
</dbReference>
<dbReference type="SUPFAM" id="SSF51445">
    <property type="entry name" value="(Trans)glycosidases"/>
    <property type="match status" value="1"/>
</dbReference>
<evidence type="ECO:0000256" key="1">
    <source>
        <dbReference type="ARBA" id="ARBA00007401"/>
    </source>
</evidence>
<keyword evidence="5" id="KW-1185">Reference proteome</keyword>
<dbReference type="InterPro" id="IPR017853">
    <property type="entry name" value="GH"/>
</dbReference>
<dbReference type="InterPro" id="IPR036156">
    <property type="entry name" value="Beta-gal/glucu_dom_sf"/>
</dbReference>
<feature type="domain" description="Glycoside hydrolase family 2 immunoglobulin-like beta-sandwich" evidence="2">
    <location>
        <begin position="37"/>
        <end position="78"/>
    </location>
</feature>
<dbReference type="STRING" id="1129794.C427_2344"/>
<organism evidence="4 5">
    <name type="scientific">Paraglaciecola psychrophila 170</name>
    <dbReference type="NCBI Taxonomy" id="1129794"/>
    <lineage>
        <taxon>Bacteria</taxon>
        <taxon>Pseudomonadati</taxon>
        <taxon>Pseudomonadota</taxon>
        <taxon>Gammaproteobacteria</taxon>
        <taxon>Alteromonadales</taxon>
        <taxon>Alteromonadaceae</taxon>
        <taxon>Paraglaciecola</taxon>
    </lineage>
</organism>
<dbReference type="SUPFAM" id="SSF49303">
    <property type="entry name" value="beta-Galactosidase/glucuronidase domain"/>
    <property type="match status" value="1"/>
</dbReference>
<dbReference type="PANTHER" id="PTHR42732:SF1">
    <property type="entry name" value="BETA-MANNOSIDASE"/>
    <property type="match status" value="1"/>
</dbReference>
<evidence type="ECO:0000259" key="2">
    <source>
        <dbReference type="Pfam" id="PF00703"/>
    </source>
</evidence>
<dbReference type="InterPro" id="IPR051913">
    <property type="entry name" value="GH2_Domain-Containing"/>
</dbReference>
<evidence type="ECO:0000313" key="4">
    <source>
        <dbReference type="EMBL" id="AGH44453.1"/>
    </source>
</evidence>
<dbReference type="Gene3D" id="2.60.40.10">
    <property type="entry name" value="Immunoglobulins"/>
    <property type="match status" value="1"/>
</dbReference>
<dbReference type="InterPro" id="IPR006103">
    <property type="entry name" value="Glyco_hydro_2_cat"/>
</dbReference>
<dbReference type="Gene3D" id="3.20.20.80">
    <property type="entry name" value="Glycosidases"/>
    <property type="match status" value="1"/>
</dbReference>
<reference evidence="4 5" key="1">
    <citation type="journal article" date="2013" name="Genome Announc.">
        <title>Complete Genome Sequence of Glaciecola psychrophila Strain 170T.</title>
        <authorList>
            <person name="Yin J."/>
            <person name="Chen J."/>
            <person name="Liu G."/>
            <person name="Yu Y."/>
            <person name="Song L."/>
            <person name="Wang X."/>
            <person name="Qu X."/>
        </authorList>
    </citation>
    <scope>NUCLEOTIDE SEQUENCE [LARGE SCALE GENOMIC DNA]</scope>
    <source>
        <strain evidence="4 5">170</strain>
    </source>
</reference>
<dbReference type="InterPro" id="IPR006102">
    <property type="entry name" value="Ig-like_GH2"/>
</dbReference>
<comment type="similarity">
    <text evidence="1">Belongs to the glycosyl hydrolase 2 family.</text>
</comment>
<evidence type="ECO:0000259" key="3">
    <source>
        <dbReference type="Pfam" id="PF02836"/>
    </source>
</evidence>
<dbReference type="PANTHER" id="PTHR42732">
    <property type="entry name" value="BETA-GALACTOSIDASE"/>
    <property type="match status" value="1"/>
</dbReference>
<dbReference type="EMBL" id="CP003837">
    <property type="protein sequence ID" value="AGH44453.1"/>
    <property type="molecule type" value="Genomic_DNA"/>
</dbReference>
<evidence type="ECO:0008006" key="6">
    <source>
        <dbReference type="Google" id="ProtNLM"/>
    </source>
</evidence>
<dbReference type="HOGENOM" id="CLU_382572_0_0_6"/>
<accession>M4RPC0</accession>
<evidence type="ECO:0000313" key="5">
    <source>
        <dbReference type="Proteomes" id="UP000011864"/>
    </source>
</evidence>
<gene>
    <name evidence="4" type="ORF">C427_2344</name>
</gene>
<dbReference type="eggNOG" id="COG3250">
    <property type="taxonomic scope" value="Bacteria"/>
</dbReference>
<dbReference type="GO" id="GO:0004553">
    <property type="term" value="F:hydrolase activity, hydrolyzing O-glycosyl compounds"/>
    <property type="evidence" value="ECO:0007669"/>
    <property type="project" value="InterPro"/>
</dbReference>
<dbReference type="Pfam" id="PF00703">
    <property type="entry name" value="Glyco_hydro_2"/>
    <property type="match status" value="1"/>
</dbReference>
<dbReference type="Proteomes" id="UP000011864">
    <property type="component" value="Chromosome"/>
</dbReference>
<dbReference type="AlphaFoldDB" id="M4RPC0"/>
<feature type="domain" description="Glycoside hydrolase family 2 catalytic" evidence="3">
    <location>
        <begin position="89"/>
        <end position="219"/>
    </location>
</feature>
<dbReference type="GO" id="GO:0005975">
    <property type="term" value="P:carbohydrate metabolic process"/>
    <property type="evidence" value="ECO:0007669"/>
    <property type="project" value="InterPro"/>
</dbReference>
<sequence>MEPTVKQKPGLGDMIKPDDNKILRMECGSGVNYFKFILDLKVPRLWRLEEPWLYQLQARLQDTENRVIDTAEQHFGMRSFISDETSAPKGRLYFNNEPIRLRGANTMGHLQQCVITKDWDQLIDDILLAKLCNLNFFRTTQRPVQPEIYEHFDMLGILSQADYPLFGNLRRNQFDESHRQVREMERLLRKHPSVVIISYMNEPFPNGASKPHRNLDFIEQREWYAIADTIVRQSNPDRVIKAVDGDYDPPSPGISDRHCYNLWYGNHGIDFGKLHRGYWQSSKKDWVHGCGEFGVEALDTPKLMKENYPGNWLKAVDNEGNWTPEYVGGNQTYRFHHLWYETPRGGMDSWVKKSHDFQKLSLRHIGEAFRRDNQMVTCAVHLFIDAFPSSWMKTIIDSDRKVKGGFFGLREAFSPVAVSIRLDKFSWYVGESISAEAWVANDTNRCLKNWLLHYSVSNESGKLLSSGSSETIIDSCQALYQGDICYHLSEQLNKREKVKITLTLIDEAGHVVHQCEQDLLVFPKPVISDLQVFHLFPEESKSTSGLLEFMGAKSCHAIDNANVILADADSFLQYEQEGTLSAVKQGARLVLFSLPEGEHDIAGHLVKVLPTGMAERHFVSRDSNHACVSGFKEDDLRFWYNQKLDNISPFYNSCILPEPYIKPILLTGTGNSGFGGTHEWTDALVAGDIAYGNGVIRFCQIAMSEWIAENGSAGLLAKELLSR</sequence>
<proteinExistence type="inferred from homology"/>
<name>M4RPC0_9ALTE</name>